<name>A0A2R3QNP4_ECTME</name>
<dbReference type="Proteomes" id="UP000238327">
    <property type="component" value="Chromosome"/>
</dbReference>
<organism evidence="2 3">
    <name type="scientific">Ectopseudomonas mendocina</name>
    <name type="common">Pseudomonas mendocina</name>
    <dbReference type="NCBI Taxonomy" id="300"/>
    <lineage>
        <taxon>Bacteria</taxon>
        <taxon>Pseudomonadati</taxon>
        <taxon>Pseudomonadota</taxon>
        <taxon>Gammaproteobacteria</taxon>
        <taxon>Pseudomonadales</taxon>
        <taxon>Pseudomonadaceae</taxon>
        <taxon>Ectopseudomonas</taxon>
    </lineage>
</organism>
<evidence type="ECO:0000256" key="1">
    <source>
        <dbReference type="SAM" id="SignalP"/>
    </source>
</evidence>
<feature type="signal peptide" evidence="1">
    <location>
        <begin position="1"/>
        <end position="24"/>
    </location>
</feature>
<dbReference type="OrthoDB" id="6853144at2"/>
<protein>
    <recommendedName>
        <fullName evidence="4">DUF2059 domain-containing protein</fullName>
    </recommendedName>
</protein>
<dbReference type="STRING" id="1001585.MDS_4731"/>
<evidence type="ECO:0000313" key="2">
    <source>
        <dbReference type="EMBL" id="AVO53396.1"/>
    </source>
</evidence>
<dbReference type="AlphaFoldDB" id="A0A2R3QNP4"/>
<keyword evidence="1" id="KW-0732">Signal</keyword>
<dbReference type="EMBL" id="CP027657">
    <property type="protein sequence ID" value="AVO53396.1"/>
    <property type="molecule type" value="Genomic_DNA"/>
</dbReference>
<proteinExistence type="predicted"/>
<sequence>MESPAMRLFLLSLLSLLAAASVRAEPAEPKALLPLFELAGIHLLCEQSLPLLQRGQEEVEQKRLAQLFAGEAFCLDLAERVSARFEAEQLAEIRERLDSPLAQRFTSAERAVGEQPEGLAEYRQRLSEQPPRGVRLELVKRLDAAAQTTALASLLRYEVGKTQALLALRARGENLDEAELQARTQEQAQAIRQSSAQAVESFMLYAYRQMPSDQLAEYATLYEHASVSQLLSASIEVVPQLFGERREQLRKAVSKP</sequence>
<feature type="chain" id="PRO_5015334823" description="DUF2059 domain-containing protein" evidence="1">
    <location>
        <begin position="25"/>
        <end position="256"/>
    </location>
</feature>
<accession>A0A2R3QNP4</accession>
<evidence type="ECO:0000313" key="3">
    <source>
        <dbReference type="Proteomes" id="UP000238327"/>
    </source>
</evidence>
<gene>
    <name evidence="2" type="ORF">C7A17_11675</name>
</gene>
<evidence type="ECO:0008006" key="4">
    <source>
        <dbReference type="Google" id="ProtNLM"/>
    </source>
</evidence>
<reference evidence="2 3" key="1">
    <citation type="submission" date="2018-03" db="EMBL/GenBank/DDBJ databases">
        <title>Complete genome sequence and methylome analysis of Pseudomonas mendocina NEB 698.</title>
        <authorList>
            <person name="Morgan R.D."/>
        </authorList>
    </citation>
    <scope>NUCLEOTIDE SEQUENCE [LARGE SCALE GENOMIC DNA]</scope>
    <source>
        <strain evidence="2 3">NEB698</strain>
    </source>
</reference>